<evidence type="ECO:0000313" key="2">
    <source>
        <dbReference type="Proteomes" id="UP000294215"/>
    </source>
</evidence>
<protein>
    <recommendedName>
        <fullName evidence="3">Nucleotidyl transferase AbiEii toxin, Type IV TA system</fullName>
    </recommendedName>
</protein>
<geneLocation type="plasmid" evidence="1">
    <name>pSM92_Rh03</name>
</geneLocation>
<dbReference type="AlphaFoldDB" id="A0AB38HU77"/>
<accession>A0AB38HU77</accession>
<keyword evidence="1" id="KW-0614">Plasmid</keyword>
<reference evidence="1 2" key="1">
    <citation type="submission" date="2019-02" db="EMBL/GenBank/DDBJ databases">
        <title>The genomic architecture of introgression among sibling species of bacteria.</title>
        <authorList>
            <person name="Cavassim M.I.A."/>
            <person name="Moeskjaer S."/>
            <person name="Moslemi C."/>
            <person name="Fields B."/>
            <person name="Bachmann A."/>
            <person name="Vilhjalmsson B."/>
            <person name="Schierup M.H."/>
            <person name="Young J.P.W."/>
            <person name="Andersen S.U."/>
        </authorList>
    </citation>
    <scope>NUCLEOTIDE SEQUENCE [LARGE SCALE GENOMIC DNA]</scope>
    <source>
        <strain evidence="1 2">SM92</strain>
        <plasmid evidence="1">pSM92_Rh03</plasmid>
    </source>
</reference>
<evidence type="ECO:0000313" key="1">
    <source>
        <dbReference type="EMBL" id="TBC04648.1"/>
    </source>
</evidence>
<comment type="caution">
    <text evidence="1">The sequence shown here is derived from an EMBL/GenBank/DDBJ whole genome shotgun (WGS) entry which is preliminary data.</text>
</comment>
<name>A0AB38HU77_9HYPH</name>
<evidence type="ECO:0008006" key="3">
    <source>
        <dbReference type="Google" id="ProtNLM"/>
    </source>
</evidence>
<sequence length="239" mass="26381">MTEVREQLLEMLRAVATALGDELRSRLVFVGGCTTALFITDPITLEDVRTTDDIDLIVDLAGWPAWAHLQEELRLRGFMEAAGEEVICRMRLGKLKVDFMPDDAAILGFSNRWYAEGIETAAQHQLSDHLSILVLTPPLFLATKLEAFIGRGHDDLLTSRDAEDILLIVDGRETLLDEVLAAAEDVRQFIAAQFHALLKNGDFDDFLAGNIRGPAGRVGIVRDRFVAISQSADGVAHEN</sequence>
<gene>
    <name evidence="1" type="ORF">ELH40_34750</name>
</gene>
<dbReference type="RefSeq" id="WP_130817615.1">
    <property type="nucleotide sequence ID" value="NZ_SIMR01000004.1"/>
</dbReference>
<dbReference type="EMBL" id="SIMR01000004">
    <property type="protein sequence ID" value="TBC04648.1"/>
    <property type="molecule type" value="Genomic_DNA"/>
</dbReference>
<organism evidence="1 2">
    <name type="scientific">Rhizobium ruizarguesonis</name>
    <dbReference type="NCBI Taxonomy" id="2081791"/>
    <lineage>
        <taxon>Bacteria</taxon>
        <taxon>Pseudomonadati</taxon>
        <taxon>Pseudomonadota</taxon>
        <taxon>Alphaproteobacteria</taxon>
        <taxon>Hyphomicrobiales</taxon>
        <taxon>Rhizobiaceae</taxon>
        <taxon>Rhizobium/Agrobacterium group</taxon>
        <taxon>Rhizobium</taxon>
    </lineage>
</organism>
<proteinExistence type="predicted"/>
<dbReference type="Proteomes" id="UP000294215">
    <property type="component" value="Unassembled WGS sequence"/>
</dbReference>